<dbReference type="InterPro" id="IPR036388">
    <property type="entry name" value="WH-like_DNA-bd_sf"/>
</dbReference>
<keyword evidence="3" id="KW-0731">Sigma factor</keyword>
<dbReference type="Gene3D" id="1.10.1740.10">
    <property type="match status" value="1"/>
</dbReference>
<protein>
    <submittedName>
        <fullName evidence="7">RNA polymerase sigma-70 factor</fullName>
    </submittedName>
</protein>
<comment type="similarity">
    <text evidence="1">Belongs to the sigma-70 factor family. ECF subfamily.</text>
</comment>
<evidence type="ECO:0000256" key="3">
    <source>
        <dbReference type="ARBA" id="ARBA00023082"/>
    </source>
</evidence>
<dbReference type="SUPFAM" id="SSF88659">
    <property type="entry name" value="Sigma3 and sigma4 domains of RNA polymerase sigma factors"/>
    <property type="match status" value="1"/>
</dbReference>
<dbReference type="InterPro" id="IPR013249">
    <property type="entry name" value="RNA_pol_sigma70_r4_t2"/>
</dbReference>
<dbReference type="GO" id="GO:0003677">
    <property type="term" value="F:DNA binding"/>
    <property type="evidence" value="ECO:0007669"/>
    <property type="project" value="InterPro"/>
</dbReference>
<organism evidence="7 8">
    <name type="scientific">Polaribacter filamentus</name>
    <dbReference type="NCBI Taxonomy" id="53483"/>
    <lineage>
        <taxon>Bacteria</taxon>
        <taxon>Pseudomonadati</taxon>
        <taxon>Bacteroidota</taxon>
        <taxon>Flavobacteriia</taxon>
        <taxon>Flavobacteriales</taxon>
        <taxon>Flavobacteriaceae</taxon>
    </lineage>
</organism>
<dbReference type="GO" id="GO:0016987">
    <property type="term" value="F:sigma factor activity"/>
    <property type="evidence" value="ECO:0007669"/>
    <property type="project" value="UniProtKB-KW"/>
</dbReference>
<dbReference type="InterPro" id="IPR014327">
    <property type="entry name" value="RNA_pol_sigma70_bacteroid"/>
</dbReference>
<evidence type="ECO:0000256" key="4">
    <source>
        <dbReference type="ARBA" id="ARBA00023163"/>
    </source>
</evidence>
<proteinExistence type="inferred from homology"/>
<evidence type="ECO:0000259" key="5">
    <source>
        <dbReference type="Pfam" id="PF04542"/>
    </source>
</evidence>
<dbReference type="Pfam" id="PF04542">
    <property type="entry name" value="Sigma70_r2"/>
    <property type="match status" value="1"/>
</dbReference>
<dbReference type="GO" id="GO:0006352">
    <property type="term" value="P:DNA-templated transcription initiation"/>
    <property type="evidence" value="ECO:0007669"/>
    <property type="project" value="InterPro"/>
</dbReference>
<dbReference type="InterPro" id="IPR013325">
    <property type="entry name" value="RNA_pol_sigma_r2"/>
</dbReference>
<dbReference type="Proteomes" id="UP000239522">
    <property type="component" value="Unassembled WGS sequence"/>
</dbReference>
<dbReference type="NCBIfam" id="TIGR02937">
    <property type="entry name" value="sigma70-ECF"/>
    <property type="match status" value="1"/>
</dbReference>
<feature type="domain" description="RNA polymerase sigma-70 region 2" evidence="5">
    <location>
        <begin position="24"/>
        <end position="90"/>
    </location>
</feature>
<dbReference type="PANTHER" id="PTHR43133">
    <property type="entry name" value="RNA POLYMERASE ECF-TYPE SIGMA FACTO"/>
    <property type="match status" value="1"/>
</dbReference>
<dbReference type="EMBL" id="MQUA01000014">
    <property type="protein sequence ID" value="PQB03209.1"/>
    <property type="molecule type" value="Genomic_DNA"/>
</dbReference>
<dbReference type="AlphaFoldDB" id="A0A2S7KKR2"/>
<evidence type="ECO:0000313" key="7">
    <source>
        <dbReference type="EMBL" id="PQB03209.1"/>
    </source>
</evidence>
<feature type="domain" description="RNA polymerase sigma factor 70 region 4 type 2" evidence="6">
    <location>
        <begin position="119"/>
        <end position="169"/>
    </location>
</feature>
<sequence>MDFNNNFFLAEQMRLGNSKAYDFLMNSFYRKLCAYAYTLSHDHGASEDIVQNVFVEIWSNKKNINPLFSIKSYLYKSVYNEFINQYRKNKPVFFLEKKYFESVDLVVENTEENLEELIQLVEKEINKLPPKCREIFLLNKKEGLTHLEISEYLDISTKTIEGHMTRAFKILRKKLNFKMKTILFLLFGCTCTKSTANFTRAKLK</sequence>
<dbReference type="Pfam" id="PF08281">
    <property type="entry name" value="Sigma70_r4_2"/>
    <property type="match status" value="1"/>
</dbReference>
<dbReference type="CDD" id="cd06171">
    <property type="entry name" value="Sigma70_r4"/>
    <property type="match status" value="1"/>
</dbReference>
<keyword evidence="2" id="KW-0805">Transcription regulation</keyword>
<evidence type="ECO:0000313" key="8">
    <source>
        <dbReference type="Proteomes" id="UP000239522"/>
    </source>
</evidence>
<dbReference type="InterPro" id="IPR014284">
    <property type="entry name" value="RNA_pol_sigma-70_dom"/>
</dbReference>
<dbReference type="NCBIfam" id="TIGR02985">
    <property type="entry name" value="Sig70_bacteroi1"/>
    <property type="match status" value="1"/>
</dbReference>
<keyword evidence="8" id="KW-1185">Reference proteome</keyword>
<accession>A0A2S7KKR2</accession>
<evidence type="ECO:0000256" key="2">
    <source>
        <dbReference type="ARBA" id="ARBA00023015"/>
    </source>
</evidence>
<gene>
    <name evidence="7" type="ORF">BST83_18030</name>
</gene>
<keyword evidence="4" id="KW-0804">Transcription</keyword>
<dbReference type="PANTHER" id="PTHR43133:SF46">
    <property type="entry name" value="RNA POLYMERASE SIGMA-70 FACTOR ECF SUBFAMILY"/>
    <property type="match status" value="1"/>
</dbReference>
<dbReference type="OrthoDB" id="1100095at2"/>
<dbReference type="SUPFAM" id="SSF88946">
    <property type="entry name" value="Sigma2 domain of RNA polymerase sigma factors"/>
    <property type="match status" value="1"/>
</dbReference>
<dbReference type="Gene3D" id="1.10.10.10">
    <property type="entry name" value="Winged helix-like DNA-binding domain superfamily/Winged helix DNA-binding domain"/>
    <property type="match status" value="1"/>
</dbReference>
<evidence type="ECO:0000259" key="6">
    <source>
        <dbReference type="Pfam" id="PF08281"/>
    </source>
</evidence>
<comment type="caution">
    <text evidence="7">The sequence shown here is derived from an EMBL/GenBank/DDBJ whole genome shotgun (WGS) entry which is preliminary data.</text>
</comment>
<evidence type="ECO:0000256" key="1">
    <source>
        <dbReference type="ARBA" id="ARBA00010641"/>
    </source>
</evidence>
<name>A0A2S7KKR2_9FLAO</name>
<dbReference type="InterPro" id="IPR013324">
    <property type="entry name" value="RNA_pol_sigma_r3/r4-like"/>
</dbReference>
<dbReference type="InterPro" id="IPR039425">
    <property type="entry name" value="RNA_pol_sigma-70-like"/>
</dbReference>
<reference evidence="7 8" key="1">
    <citation type="submission" date="2016-11" db="EMBL/GenBank/DDBJ databases">
        <title>Trade-off between light-utilization and light-protection in marine flavobacteria.</title>
        <authorList>
            <person name="Kumagai Y."/>
        </authorList>
    </citation>
    <scope>NUCLEOTIDE SEQUENCE [LARGE SCALE GENOMIC DNA]</scope>
    <source>
        <strain evidence="7 8">ATCC 700397</strain>
    </source>
</reference>
<dbReference type="InterPro" id="IPR007627">
    <property type="entry name" value="RNA_pol_sigma70_r2"/>
</dbReference>